<name>A0A433THB4_ELYCH</name>
<dbReference type="GO" id="GO:0004519">
    <property type="term" value="F:endonuclease activity"/>
    <property type="evidence" value="ECO:0007669"/>
    <property type="project" value="UniProtKB-KW"/>
</dbReference>
<dbReference type="InterPro" id="IPR050951">
    <property type="entry name" value="Retrovirus_Pol_polyprotein"/>
</dbReference>
<dbReference type="InterPro" id="IPR043502">
    <property type="entry name" value="DNA/RNA_pol_sf"/>
</dbReference>
<evidence type="ECO:0000313" key="6">
    <source>
        <dbReference type="Proteomes" id="UP000271974"/>
    </source>
</evidence>
<evidence type="ECO:0000256" key="3">
    <source>
        <dbReference type="ARBA" id="ARBA00022722"/>
    </source>
</evidence>
<dbReference type="SUPFAM" id="SSF56672">
    <property type="entry name" value="DNA/RNA polymerases"/>
    <property type="match status" value="1"/>
</dbReference>
<evidence type="ECO:0000256" key="1">
    <source>
        <dbReference type="ARBA" id="ARBA00022679"/>
    </source>
</evidence>
<keyword evidence="1" id="KW-0808">Transferase</keyword>
<accession>A0A433THB4</accession>
<keyword evidence="4" id="KW-0378">Hydrolase</keyword>
<gene>
    <name evidence="5" type="ORF">EGW08_011212</name>
</gene>
<dbReference type="InterPro" id="IPR021109">
    <property type="entry name" value="Peptidase_aspartic_dom_sf"/>
</dbReference>
<keyword evidence="6" id="KW-1185">Reference proteome</keyword>
<dbReference type="Proteomes" id="UP000271974">
    <property type="component" value="Unassembled WGS sequence"/>
</dbReference>
<dbReference type="AlphaFoldDB" id="A0A433THB4"/>
<keyword evidence="3" id="KW-0540">Nuclease</keyword>
<organism evidence="5 6">
    <name type="scientific">Elysia chlorotica</name>
    <name type="common">Eastern emerald elysia</name>
    <name type="synonym">Sea slug</name>
    <dbReference type="NCBI Taxonomy" id="188477"/>
    <lineage>
        <taxon>Eukaryota</taxon>
        <taxon>Metazoa</taxon>
        <taxon>Spiralia</taxon>
        <taxon>Lophotrochozoa</taxon>
        <taxon>Mollusca</taxon>
        <taxon>Gastropoda</taxon>
        <taxon>Heterobranchia</taxon>
        <taxon>Euthyneura</taxon>
        <taxon>Panpulmonata</taxon>
        <taxon>Sacoglossa</taxon>
        <taxon>Placobranchoidea</taxon>
        <taxon>Plakobranchidae</taxon>
        <taxon>Elysia</taxon>
    </lineage>
</organism>
<dbReference type="PANTHER" id="PTHR37984:SF5">
    <property type="entry name" value="PROTEIN NYNRIN-LIKE"/>
    <property type="match status" value="1"/>
</dbReference>
<keyword evidence="2" id="KW-0548">Nucleotidyltransferase</keyword>
<comment type="caution">
    <text evidence="5">The sequence shown here is derived from an EMBL/GenBank/DDBJ whole genome shotgun (WGS) entry which is preliminary data.</text>
</comment>
<protein>
    <recommendedName>
        <fullName evidence="7">Peptidase A2 domain-containing protein</fullName>
    </recommendedName>
</protein>
<keyword evidence="4" id="KW-0255">Endonuclease</keyword>
<reference evidence="5 6" key="1">
    <citation type="submission" date="2019-01" db="EMBL/GenBank/DDBJ databases">
        <title>A draft genome assembly of the solar-powered sea slug Elysia chlorotica.</title>
        <authorList>
            <person name="Cai H."/>
            <person name="Li Q."/>
            <person name="Fang X."/>
            <person name="Li J."/>
            <person name="Curtis N.E."/>
            <person name="Altenburger A."/>
            <person name="Shibata T."/>
            <person name="Feng M."/>
            <person name="Maeda T."/>
            <person name="Schwartz J.A."/>
            <person name="Shigenobu S."/>
            <person name="Lundholm N."/>
            <person name="Nishiyama T."/>
            <person name="Yang H."/>
            <person name="Hasebe M."/>
            <person name="Li S."/>
            <person name="Pierce S.K."/>
            <person name="Wang J."/>
        </authorList>
    </citation>
    <scope>NUCLEOTIDE SEQUENCE [LARGE SCALE GENOMIC DNA]</scope>
    <source>
        <strain evidence="5">EC2010</strain>
        <tissue evidence="5">Whole organism of an adult</tissue>
    </source>
</reference>
<dbReference type="GO" id="GO:0016779">
    <property type="term" value="F:nucleotidyltransferase activity"/>
    <property type="evidence" value="ECO:0007669"/>
    <property type="project" value="UniProtKB-KW"/>
</dbReference>
<dbReference type="OrthoDB" id="6156359at2759"/>
<sequence>MNGIADDLIAITKIEEGTSTYDDLVCHSALLREVQLPEIEEADFLGGVQHVRKVATWTAVLHIDGTPEDFKLDTGAAVSVVGEKIAIGKDLQPSDKVLKGPGDTPLHVIVLFQAFLKYKDREIQEPLYVAGITLNEKCEFSQPTIQFLGHIIDDQGIRADPQKVQAIQKLPTPTNITELQCLLGIVPHSMADPKQCTTP</sequence>
<dbReference type="PANTHER" id="PTHR37984">
    <property type="entry name" value="PROTEIN CBG26694"/>
    <property type="match status" value="1"/>
</dbReference>
<evidence type="ECO:0008006" key="7">
    <source>
        <dbReference type="Google" id="ProtNLM"/>
    </source>
</evidence>
<evidence type="ECO:0000313" key="5">
    <source>
        <dbReference type="EMBL" id="RUS81007.1"/>
    </source>
</evidence>
<proteinExistence type="predicted"/>
<evidence type="ECO:0000256" key="2">
    <source>
        <dbReference type="ARBA" id="ARBA00022695"/>
    </source>
</evidence>
<dbReference type="EMBL" id="RQTK01000360">
    <property type="protein sequence ID" value="RUS81007.1"/>
    <property type="molecule type" value="Genomic_DNA"/>
</dbReference>
<evidence type="ECO:0000256" key="4">
    <source>
        <dbReference type="ARBA" id="ARBA00022759"/>
    </source>
</evidence>
<dbReference type="SUPFAM" id="SSF50630">
    <property type="entry name" value="Acid proteases"/>
    <property type="match status" value="1"/>
</dbReference>
<dbReference type="STRING" id="188477.A0A433THB4"/>